<gene>
    <name evidence="1" type="ORF">FC748_05890</name>
</gene>
<evidence type="ECO:0000313" key="1">
    <source>
        <dbReference type="EMBL" id="TKI47203.1"/>
    </source>
</evidence>
<dbReference type="EMBL" id="SZPT01000002">
    <property type="protein sequence ID" value="TKI47203.1"/>
    <property type="molecule type" value="Genomic_DNA"/>
</dbReference>
<organism evidence="1 2">
    <name type="scientific">Lysinibacillus tabacifolii</name>
    <dbReference type="NCBI Taxonomy" id="1173107"/>
    <lineage>
        <taxon>Bacteria</taxon>
        <taxon>Bacillati</taxon>
        <taxon>Bacillota</taxon>
        <taxon>Bacilli</taxon>
        <taxon>Bacillales</taxon>
        <taxon>Bacillaceae</taxon>
        <taxon>Lysinibacillus</taxon>
    </lineage>
</organism>
<reference evidence="1 2" key="1">
    <citation type="submission" date="2019-04" db="EMBL/GenBank/DDBJ databases">
        <title>Lysinibacillus genome sequencing.</title>
        <authorList>
            <person name="Dunlap C."/>
        </authorList>
    </citation>
    <scope>NUCLEOTIDE SEQUENCE [LARGE SCALE GENOMIC DNA]</scope>
    <source>
        <strain evidence="1 2">KCTC 33042</strain>
    </source>
</reference>
<name>A0ABY2SV63_9BACI</name>
<dbReference type="Proteomes" id="UP000308330">
    <property type="component" value="Unassembled WGS sequence"/>
</dbReference>
<sequence length="180" mass="21534">MTEKIIVRKVKEALSGIAIGYFDIAINRSFDEYYKYFNVDDKETRKYAILLFTSMLGNWYSKSSFAFKPQKERLKYDNGIDTDFYNLESYLSSLLDCYQHIEKDFPYMYEYIVVYLILIEKDKGISYEEWFPEINSDIFKKLREKILIPNSNLAHGGHPIKFLFREVGIEPFFLTDFFEE</sequence>
<accession>A0ABY2SV63</accession>
<protein>
    <submittedName>
        <fullName evidence="1">Uncharacterized protein</fullName>
    </submittedName>
</protein>
<comment type="caution">
    <text evidence="1">The sequence shown here is derived from an EMBL/GenBank/DDBJ whole genome shotgun (WGS) entry which is preliminary data.</text>
</comment>
<proteinExistence type="predicted"/>
<evidence type="ECO:0000313" key="2">
    <source>
        <dbReference type="Proteomes" id="UP000308330"/>
    </source>
</evidence>
<dbReference type="RefSeq" id="WP_108030287.1">
    <property type="nucleotide sequence ID" value="NZ_PYUE01000003.1"/>
</dbReference>
<keyword evidence="2" id="KW-1185">Reference proteome</keyword>